<accession>A0A8J2N6I1</accession>
<dbReference type="Gene3D" id="3.30.2080.10">
    <property type="entry name" value="GH92 mannosidase domain"/>
    <property type="match status" value="1"/>
</dbReference>
<dbReference type="EMBL" id="CAJRGZ010000019">
    <property type="protein sequence ID" value="CAG5159462.1"/>
    <property type="molecule type" value="Genomic_DNA"/>
</dbReference>
<dbReference type="InterPro" id="IPR041371">
    <property type="entry name" value="GH92_N"/>
</dbReference>
<dbReference type="FunFam" id="1.20.1050.60:FF:000002">
    <property type="entry name" value="Glycosyl hydrolase family 92"/>
    <property type="match status" value="1"/>
</dbReference>
<sequence length="1194" mass="133110">MEYSVVKPSVVQLLLASLIAICYLFYSIFQAIYNITLHPLSKYPGPKLRGAFYISNSIDVLTGDVPQQCLKLHGQYGDVVRINPNTVSFVKPEAWRDVYGHGTTMPLLKDPEFYYRPPTDMISANNSDHARIRRPLNHAFSEQALRSQESIITSYIELLIEKLYKRADTQSSVDIMRWLNFTTFDITGDLTFDEPFGALDREVYNSWIDNLFNSLRFAGIILIIKRYPIVGVPATRLLKWMPALAKAEFEHNNFTEEKTARRLASRTERKDILSYAIKNNKGEVTDLELKHSCGTIILGGSETSATLLSGAIYYLLKNPAWMEKLRQELATTFKTDSEISFASLSQLKILNAVIQETFRIYPPVPTALPRIVPITGATVCGDTLPPGTQVGISQYAMYHSSSHFTNPSVYAPERFLGVEQYAGDKRMAKAGPDVIGENQGGFSSNDSEPIYGYSHMHDSGTGGSPSLGNFPIFAQSGCANDDINGCQYTKSQRAVERIPGRVHAKPGYFDITLANNIRTESTVTNRTALYRITFPKTPTTPNTTLSPHILVDLTDLPNTRSEANITVDAGTGRITGGGVFSPSFGIGTYNSYFCLDFDGAKVKDAGVWSNTRATNRATSLRIVPGDVRQTPSNTPAGGWVQFEKPFQDNQIHARVGMSFISEKQACANAEREIPSWGFDDIVAAAETAWRLKLDVITIEDGGVDEVFLKAFWSGVYRSMISPQDYTGENLLWVSDEPYYDSYYCIWDSFRSIHPLITLLDPHSQTLMIRSLLDIYRHEGWLPDCRMSHCKGFTQGGSNADIVITDAYLKNITAGIDWALAYEAVVKDAEVEPPNWDVEGRGGLVSWKELGYIPTENLDVEGMGTETRSISRTVEYAYNDFVIALLARELGNTADYQKYLDRSGNWQNMFKADQRSIINGTDTGFEGFLQPRYLNGTWGSQDPIFCSPLLNFTGCYLNPSGRETYEGPVWLYTFFAPGDMVTLIQTLGGRERFVERMNWLHESGVLYLGDEQAFLNVFLYHYAGRPALSAERAHQYIPSLFNDTVVGIPGNDDSGAMGSFEAFVMMGFFPNAGQDVYFIIPPFFESISIKNGQTGNTATIRNINFDAGYKNIYIQCATLNGVSYAQNWIQHNFFLEGGVLELTLGPQESGWGREPEDVPPSLGPFTNNTVPSNGSVAVDRKWAIPRMEFGFAGSQ</sequence>
<keyword evidence="1" id="KW-0812">Transmembrane</keyword>
<dbReference type="Gene3D" id="1.20.1610.10">
    <property type="entry name" value="alpha-1,2-mannosidases domains"/>
    <property type="match status" value="1"/>
</dbReference>
<reference evidence="4" key="1">
    <citation type="submission" date="2021-05" db="EMBL/GenBank/DDBJ databases">
        <authorList>
            <person name="Stam R."/>
        </authorList>
    </citation>
    <scope>NUCLEOTIDE SEQUENCE</scope>
    <source>
        <strain evidence="4">CS162</strain>
    </source>
</reference>
<dbReference type="GO" id="GO:0004497">
    <property type="term" value="F:monooxygenase activity"/>
    <property type="evidence" value="ECO:0007669"/>
    <property type="project" value="InterPro"/>
</dbReference>
<dbReference type="InterPro" id="IPR012939">
    <property type="entry name" value="Glyco_hydro_92"/>
</dbReference>
<dbReference type="GO" id="GO:0005975">
    <property type="term" value="P:carbohydrate metabolic process"/>
    <property type="evidence" value="ECO:0007669"/>
    <property type="project" value="InterPro"/>
</dbReference>
<dbReference type="OrthoDB" id="449263at2759"/>
<dbReference type="InterPro" id="IPR002401">
    <property type="entry name" value="Cyt_P450_E_grp-I"/>
</dbReference>
<dbReference type="InterPro" id="IPR036396">
    <property type="entry name" value="Cyt_P450_sf"/>
</dbReference>
<dbReference type="GeneID" id="67017390"/>
<evidence type="ECO:0000313" key="5">
    <source>
        <dbReference type="Proteomes" id="UP000676310"/>
    </source>
</evidence>
<dbReference type="GO" id="GO:0020037">
    <property type="term" value="F:heme binding"/>
    <property type="evidence" value="ECO:0007669"/>
    <property type="project" value="InterPro"/>
</dbReference>
<dbReference type="FunFam" id="1.20.1610.10:FF:000002">
    <property type="entry name" value="Alpha-1,2-mannosidase family protein"/>
    <property type="match status" value="1"/>
</dbReference>
<keyword evidence="1" id="KW-0472">Membrane</keyword>
<dbReference type="GO" id="GO:0005634">
    <property type="term" value="C:nucleus"/>
    <property type="evidence" value="ECO:0007669"/>
    <property type="project" value="TreeGrafter"/>
</dbReference>
<dbReference type="Gene3D" id="1.10.630.10">
    <property type="entry name" value="Cytochrome P450"/>
    <property type="match status" value="1"/>
</dbReference>
<dbReference type="GO" id="GO:0016705">
    <property type="term" value="F:oxidoreductase activity, acting on paired donors, with incorporation or reduction of molecular oxygen"/>
    <property type="evidence" value="ECO:0007669"/>
    <property type="project" value="InterPro"/>
</dbReference>
<evidence type="ECO:0008006" key="6">
    <source>
        <dbReference type="Google" id="ProtNLM"/>
    </source>
</evidence>
<dbReference type="CDD" id="cd11058">
    <property type="entry name" value="CYP60B-like"/>
    <property type="match status" value="1"/>
</dbReference>
<dbReference type="AlphaFoldDB" id="A0A8J2N6I1"/>
<dbReference type="PANTHER" id="PTHR12143:SF42">
    <property type="entry name" value="PUTATIVE SUBFAMILY (AFU_ORTHOLOGUE AFUA_6G13760)-RELATED"/>
    <property type="match status" value="1"/>
</dbReference>
<dbReference type="InterPro" id="IPR014718">
    <property type="entry name" value="GH-type_carb-bd"/>
</dbReference>
<dbReference type="InterPro" id="IPR001128">
    <property type="entry name" value="Cyt_P450"/>
</dbReference>
<dbReference type="GO" id="GO:0030246">
    <property type="term" value="F:carbohydrate binding"/>
    <property type="evidence" value="ECO:0007669"/>
    <property type="project" value="InterPro"/>
</dbReference>
<organism evidence="4 5">
    <name type="scientific">Alternaria atra</name>
    <dbReference type="NCBI Taxonomy" id="119953"/>
    <lineage>
        <taxon>Eukaryota</taxon>
        <taxon>Fungi</taxon>
        <taxon>Dikarya</taxon>
        <taxon>Ascomycota</taxon>
        <taxon>Pezizomycotina</taxon>
        <taxon>Dothideomycetes</taxon>
        <taxon>Pleosporomycetidae</taxon>
        <taxon>Pleosporales</taxon>
        <taxon>Pleosporineae</taxon>
        <taxon>Pleosporaceae</taxon>
        <taxon>Alternaria</taxon>
        <taxon>Alternaria sect. Ulocladioides</taxon>
    </lineage>
</organism>
<proteinExistence type="predicted"/>
<dbReference type="GO" id="GO:0005506">
    <property type="term" value="F:iron ion binding"/>
    <property type="evidence" value="ECO:0007669"/>
    <property type="project" value="InterPro"/>
</dbReference>
<feature type="domain" description="Glycosyl hydrolase family 92" evidence="2">
    <location>
        <begin position="664"/>
        <end position="1145"/>
    </location>
</feature>
<dbReference type="InterPro" id="IPR008928">
    <property type="entry name" value="6-hairpin_glycosidase_sf"/>
</dbReference>
<name>A0A8J2N6I1_9PLEO</name>
<dbReference type="SUPFAM" id="SSF48208">
    <property type="entry name" value="Six-hairpin glycosidases"/>
    <property type="match status" value="1"/>
</dbReference>
<dbReference type="NCBIfam" id="TIGR01180">
    <property type="entry name" value="aman2_put"/>
    <property type="match status" value="1"/>
</dbReference>
<keyword evidence="1" id="KW-1133">Transmembrane helix</keyword>
<gene>
    <name evidence="4" type="ORF">ALTATR162_LOCUS5595</name>
</gene>
<dbReference type="Gene3D" id="2.70.98.10">
    <property type="match status" value="1"/>
</dbReference>
<dbReference type="Pfam" id="PF07971">
    <property type="entry name" value="Glyco_hydro_92"/>
    <property type="match status" value="1"/>
</dbReference>
<evidence type="ECO:0000259" key="2">
    <source>
        <dbReference type="Pfam" id="PF07971"/>
    </source>
</evidence>
<feature type="domain" description="Glycosyl hydrolase family 92 N-terminal" evidence="3">
    <location>
        <begin position="427"/>
        <end position="658"/>
    </location>
</feature>
<evidence type="ECO:0000313" key="4">
    <source>
        <dbReference type="EMBL" id="CAG5159462.1"/>
    </source>
</evidence>
<keyword evidence="5" id="KW-1185">Reference proteome</keyword>
<dbReference type="Pfam" id="PF00067">
    <property type="entry name" value="p450"/>
    <property type="match status" value="1"/>
</dbReference>
<dbReference type="Pfam" id="PF17678">
    <property type="entry name" value="Glyco_hydro_92N"/>
    <property type="match status" value="1"/>
</dbReference>
<dbReference type="PRINTS" id="PR00463">
    <property type="entry name" value="EP450I"/>
</dbReference>
<dbReference type="SUPFAM" id="SSF48264">
    <property type="entry name" value="Cytochrome P450"/>
    <property type="match status" value="1"/>
</dbReference>
<comment type="caution">
    <text evidence="4">The sequence shown here is derived from an EMBL/GenBank/DDBJ whole genome shotgun (WGS) entry which is preliminary data.</text>
</comment>
<evidence type="ECO:0000256" key="1">
    <source>
        <dbReference type="SAM" id="Phobius"/>
    </source>
</evidence>
<protein>
    <recommendedName>
        <fullName evidence="6">Secreted glycosidase</fullName>
    </recommendedName>
</protein>
<dbReference type="Gene3D" id="1.20.1050.60">
    <property type="entry name" value="alpha-1,2-mannosidase"/>
    <property type="match status" value="1"/>
</dbReference>
<dbReference type="GO" id="GO:0006516">
    <property type="term" value="P:glycoprotein catabolic process"/>
    <property type="evidence" value="ECO:0007669"/>
    <property type="project" value="TreeGrafter"/>
</dbReference>
<dbReference type="PANTHER" id="PTHR12143">
    <property type="entry name" value="PEPTIDE N-GLYCANASE PNGASE -RELATED"/>
    <property type="match status" value="1"/>
</dbReference>
<feature type="transmembrane region" description="Helical" evidence="1">
    <location>
        <begin position="12"/>
        <end position="33"/>
    </location>
</feature>
<dbReference type="InterPro" id="IPR005887">
    <property type="entry name" value="GH92_a_mannosidase_put"/>
</dbReference>
<evidence type="ECO:0000259" key="3">
    <source>
        <dbReference type="Pfam" id="PF17678"/>
    </source>
</evidence>
<dbReference type="InterPro" id="IPR050883">
    <property type="entry name" value="PNGase"/>
</dbReference>
<dbReference type="RefSeq" id="XP_043169149.1">
    <property type="nucleotide sequence ID" value="XM_043313214.1"/>
</dbReference>
<dbReference type="GO" id="GO:0000224">
    <property type="term" value="F:peptide-N4-(N-acetyl-beta-glucosaminyl)asparagine amidase activity"/>
    <property type="evidence" value="ECO:0007669"/>
    <property type="project" value="TreeGrafter"/>
</dbReference>
<dbReference type="GO" id="GO:0005829">
    <property type="term" value="C:cytosol"/>
    <property type="evidence" value="ECO:0007669"/>
    <property type="project" value="TreeGrafter"/>
</dbReference>
<dbReference type="Proteomes" id="UP000676310">
    <property type="component" value="Unassembled WGS sequence"/>
</dbReference>
<dbReference type="FunFam" id="3.30.2080.10:FF:000001">
    <property type="entry name" value="Alpha-1,2-mannosidase subfamily"/>
    <property type="match status" value="1"/>
</dbReference>